<protein>
    <submittedName>
        <fullName evidence="2">Uncharacterized protein</fullName>
    </submittedName>
</protein>
<accession>A0A412W6N8</accession>
<evidence type="ECO:0000313" key="2">
    <source>
        <dbReference type="EMBL" id="RGV19847.1"/>
    </source>
</evidence>
<proteinExistence type="predicted"/>
<keyword evidence="1" id="KW-1133">Transmembrane helix</keyword>
<evidence type="ECO:0000256" key="1">
    <source>
        <dbReference type="SAM" id="Phobius"/>
    </source>
</evidence>
<organism evidence="2 3">
    <name type="scientific">Odoribacter splanchnicus</name>
    <dbReference type="NCBI Taxonomy" id="28118"/>
    <lineage>
        <taxon>Bacteria</taxon>
        <taxon>Pseudomonadati</taxon>
        <taxon>Bacteroidota</taxon>
        <taxon>Bacteroidia</taxon>
        <taxon>Bacteroidales</taxon>
        <taxon>Odoribacteraceae</taxon>
        <taxon>Odoribacter</taxon>
    </lineage>
</organism>
<feature type="transmembrane region" description="Helical" evidence="1">
    <location>
        <begin position="7"/>
        <end position="25"/>
    </location>
</feature>
<keyword evidence="1" id="KW-0812">Transmembrane</keyword>
<name>A0A412W6N8_9BACT</name>
<gene>
    <name evidence="2" type="ORF">DWW24_17390</name>
</gene>
<keyword evidence="1" id="KW-0472">Membrane</keyword>
<comment type="caution">
    <text evidence="2">The sequence shown here is derived from an EMBL/GenBank/DDBJ whole genome shotgun (WGS) entry which is preliminary data.</text>
</comment>
<sequence length="106" mass="12128">MGRNNRILLIYFILLGIISIIWMNSNSLEGTYLSNDNLLYKSFTFKGKSTVVIKDDIIGFDFVTNYERDGNYIKIKTDKSDLLLEMVTRDSLIGKGFAKGSYIKVK</sequence>
<reference evidence="2 3" key="1">
    <citation type="submission" date="2018-08" db="EMBL/GenBank/DDBJ databases">
        <title>A genome reference for cultivated species of the human gut microbiota.</title>
        <authorList>
            <person name="Zou Y."/>
            <person name="Xue W."/>
            <person name="Luo G."/>
        </authorList>
    </citation>
    <scope>NUCLEOTIDE SEQUENCE [LARGE SCALE GENOMIC DNA]</scope>
    <source>
        <strain evidence="2 3">AF14-6AC</strain>
    </source>
</reference>
<dbReference type="RefSeq" id="WP_118108481.1">
    <property type="nucleotide sequence ID" value="NZ_QRYW01000045.1"/>
</dbReference>
<dbReference type="EMBL" id="QRYW01000045">
    <property type="protein sequence ID" value="RGV19847.1"/>
    <property type="molecule type" value="Genomic_DNA"/>
</dbReference>
<dbReference type="Proteomes" id="UP000283426">
    <property type="component" value="Unassembled WGS sequence"/>
</dbReference>
<dbReference type="AlphaFoldDB" id="A0A412W6N8"/>
<evidence type="ECO:0000313" key="3">
    <source>
        <dbReference type="Proteomes" id="UP000283426"/>
    </source>
</evidence>